<keyword evidence="1" id="KW-0472">Membrane</keyword>
<feature type="transmembrane region" description="Helical" evidence="1">
    <location>
        <begin position="121"/>
        <end position="138"/>
    </location>
</feature>
<evidence type="ECO:0000256" key="1">
    <source>
        <dbReference type="SAM" id="Phobius"/>
    </source>
</evidence>
<name>A0A644ZDK1_9ZZZZ</name>
<feature type="transmembrane region" description="Helical" evidence="1">
    <location>
        <begin position="93"/>
        <end position="115"/>
    </location>
</feature>
<reference evidence="2" key="1">
    <citation type="submission" date="2019-08" db="EMBL/GenBank/DDBJ databases">
        <authorList>
            <person name="Kucharzyk K."/>
            <person name="Murdoch R.W."/>
            <person name="Higgins S."/>
            <person name="Loffler F."/>
        </authorList>
    </citation>
    <scope>NUCLEOTIDE SEQUENCE</scope>
</reference>
<evidence type="ECO:0000313" key="2">
    <source>
        <dbReference type="EMBL" id="MPM37971.1"/>
    </source>
</evidence>
<keyword evidence="1" id="KW-0812">Transmembrane</keyword>
<dbReference type="EMBL" id="VSSQ01008128">
    <property type="protein sequence ID" value="MPM37971.1"/>
    <property type="molecule type" value="Genomic_DNA"/>
</dbReference>
<dbReference type="GO" id="GO:0015813">
    <property type="term" value="P:L-glutamate transmembrane transport"/>
    <property type="evidence" value="ECO:0007669"/>
    <property type="project" value="InterPro"/>
</dbReference>
<dbReference type="GO" id="GO:0015501">
    <property type="term" value="F:glutamate:sodium symporter activity"/>
    <property type="evidence" value="ECO:0007669"/>
    <property type="project" value="InterPro"/>
</dbReference>
<proteinExistence type="predicted"/>
<gene>
    <name evidence="2" type="ORF">SDC9_84593</name>
</gene>
<dbReference type="AlphaFoldDB" id="A0A644ZDK1"/>
<feature type="transmembrane region" description="Helical" evidence="1">
    <location>
        <begin position="60"/>
        <end position="81"/>
    </location>
</feature>
<organism evidence="2">
    <name type="scientific">bioreactor metagenome</name>
    <dbReference type="NCBI Taxonomy" id="1076179"/>
    <lineage>
        <taxon>unclassified sequences</taxon>
        <taxon>metagenomes</taxon>
        <taxon>ecological metagenomes</taxon>
    </lineage>
</organism>
<dbReference type="PANTHER" id="PTHR36178">
    <property type="entry name" value="SLR0625 PROTEIN"/>
    <property type="match status" value="1"/>
</dbReference>
<comment type="caution">
    <text evidence="2">The sequence shown here is derived from an EMBL/GenBank/DDBJ whole genome shotgun (WGS) entry which is preliminary data.</text>
</comment>
<dbReference type="GO" id="GO:0016020">
    <property type="term" value="C:membrane"/>
    <property type="evidence" value="ECO:0007669"/>
    <property type="project" value="InterPro"/>
</dbReference>
<dbReference type="InterPro" id="IPR004445">
    <property type="entry name" value="GltS"/>
</dbReference>
<dbReference type="PANTHER" id="PTHR36178:SF1">
    <property type="entry name" value="SODIUM_GLUTAMATE SYMPORTER"/>
    <property type="match status" value="1"/>
</dbReference>
<feature type="transmembrane region" description="Helical" evidence="1">
    <location>
        <begin position="25"/>
        <end position="48"/>
    </location>
</feature>
<accession>A0A644ZDK1</accession>
<sequence length="151" mass="16901">MSSTFTDLLVACGVASIKLSVVVKYAVPLIVLLLVGIFVAWVITFYLGKRLCKTFWFERSIFAWGWWTGTMAMGIALLRIVDPKLESKAMDDYALAYLPIAPVEILIITFVPVLFVNGMGVWLLLGLLVFAAFVLLLAKKMGWWIAPVRKK</sequence>
<keyword evidence="1" id="KW-1133">Transmembrane helix</keyword>
<protein>
    <submittedName>
        <fullName evidence="2">Uncharacterized protein</fullName>
    </submittedName>
</protein>